<dbReference type="GO" id="GO:0042781">
    <property type="term" value="F:3'-tRNA processing endoribonuclease activity"/>
    <property type="evidence" value="ECO:0007669"/>
    <property type="project" value="InterPro"/>
</dbReference>
<dbReference type="InterPro" id="IPR047151">
    <property type="entry name" value="RNZ2-like"/>
</dbReference>
<comment type="cofactor">
    <cofactor evidence="1">
        <name>Zn(2+)</name>
        <dbReference type="ChEBI" id="CHEBI:29105"/>
    </cofactor>
</comment>
<gene>
    <name evidence="8" type="ORF">OIU79_005559</name>
</gene>
<comment type="caution">
    <text evidence="8">The sequence shown here is derived from an EMBL/GenBank/DDBJ whole genome shotgun (WGS) entry which is preliminary data.</text>
</comment>
<dbReference type="PANTHER" id="PTHR12553:SF49">
    <property type="entry name" value="ZINC PHOSPHODIESTERASE ELAC PROTEIN 2"/>
    <property type="match status" value="1"/>
</dbReference>
<proteinExistence type="predicted"/>
<evidence type="ECO:0000256" key="4">
    <source>
        <dbReference type="ARBA" id="ARBA00022723"/>
    </source>
</evidence>
<evidence type="ECO:0000256" key="6">
    <source>
        <dbReference type="ARBA" id="ARBA00022801"/>
    </source>
</evidence>
<dbReference type="PANTHER" id="PTHR12553">
    <property type="entry name" value="ZINC PHOSPHODIESTERASE ELAC PROTEIN 2"/>
    <property type="match status" value="1"/>
</dbReference>
<dbReference type="OrthoDB" id="527344at2759"/>
<evidence type="ECO:0000256" key="1">
    <source>
        <dbReference type="ARBA" id="ARBA00001947"/>
    </source>
</evidence>
<dbReference type="Proteomes" id="UP001151532">
    <property type="component" value="Chromosome 10"/>
</dbReference>
<keyword evidence="5" id="KW-0255">Endonuclease</keyword>
<accession>A0A9Q0TT73</accession>
<dbReference type="GO" id="GO:1990180">
    <property type="term" value="P:mitochondrial tRNA 3'-end processing"/>
    <property type="evidence" value="ECO:0007669"/>
    <property type="project" value="TreeGrafter"/>
</dbReference>
<evidence type="ECO:0000256" key="5">
    <source>
        <dbReference type="ARBA" id="ARBA00022759"/>
    </source>
</evidence>
<evidence type="ECO:0000313" key="8">
    <source>
        <dbReference type="EMBL" id="KAJ6717396.1"/>
    </source>
</evidence>
<protein>
    <submittedName>
        <fullName evidence="8">ZINC PHOSPHODIESTERASE ELAC PROTEIN 2</fullName>
    </submittedName>
</protein>
<organism evidence="8 9">
    <name type="scientific">Salix purpurea</name>
    <name type="common">Purple osier willow</name>
    <dbReference type="NCBI Taxonomy" id="77065"/>
    <lineage>
        <taxon>Eukaryota</taxon>
        <taxon>Viridiplantae</taxon>
        <taxon>Streptophyta</taxon>
        <taxon>Embryophyta</taxon>
        <taxon>Tracheophyta</taxon>
        <taxon>Spermatophyta</taxon>
        <taxon>Magnoliopsida</taxon>
        <taxon>eudicotyledons</taxon>
        <taxon>Gunneridae</taxon>
        <taxon>Pentapetalae</taxon>
        <taxon>rosids</taxon>
        <taxon>fabids</taxon>
        <taxon>Malpighiales</taxon>
        <taxon>Salicaceae</taxon>
        <taxon>Saliceae</taxon>
        <taxon>Salix</taxon>
    </lineage>
</organism>
<keyword evidence="3" id="KW-0540">Nuclease</keyword>
<dbReference type="GO" id="GO:0046872">
    <property type="term" value="F:metal ion binding"/>
    <property type="evidence" value="ECO:0007669"/>
    <property type="project" value="UniProtKB-KW"/>
</dbReference>
<evidence type="ECO:0000313" key="9">
    <source>
        <dbReference type="Proteomes" id="UP001151532"/>
    </source>
</evidence>
<keyword evidence="4" id="KW-0479">Metal-binding</keyword>
<sequence>MLNRTGKNHNLFRRGFILLVKRYGKEGADNAVRNLTSVWISGVHAGLLRILALQQDLSGGVPHEPAARSLILAHFSQRCPNIPSPDEISIQKTCIAFDLMSITIADLPVLPHVLPYLKLLFKKEMTTDISDDVPDATP</sequence>
<dbReference type="GO" id="GO:0005739">
    <property type="term" value="C:mitochondrion"/>
    <property type="evidence" value="ECO:0007669"/>
    <property type="project" value="TreeGrafter"/>
</dbReference>
<name>A0A9Q0TT73_SALPP</name>
<keyword evidence="9" id="KW-1185">Reference proteome</keyword>
<reference evidence="8" key="2">
    <citation type="journal article" date="2023" name="Int. J. Mol. Sci.">
        <title>De Novo Assembly and Annotation of 11 Diverse Shrub Willow (Salix) Genomes Reveals Novel Gene Organization in Sex-Linked Regions.</title>
        <authorList>
            <person name="Hyden B."/>
            <person name="Feng K."/>
            <person name="Yates T.B."/>
            <person name="Jawdy S."/>
            <person name="Cereghino C."/>
            <person name="Smart L.B."/>
            <person name="Muchero W."/>
        </authorList>
    </citation>
    <scope>NUCLEOTIDE SEQUENCE</scope>
    <source>
        <tissue evidence="8">Shoot tip</tissue>
    </source>
</reference>
<evidence type="ECO:0000256" key="2">
    <source>
        <dbReference type="ARBA" id="ARBA00022694"/>
    </source>
</evidence>
<keyword evidence="2" id="KW-0819">tRNA processing</keyword>
<keyword evidence="6" id="KW-0378">Hydrolase</keyword>
<dbReference type="EMBL" id="JAPFFK010000014">
    <property type="protein sequence ID" value="KAJ6717396.1"/>
    <property type="molecule type" value="Genomic_DNA"/>
</dbReference>
<dbReference type="AlphaFoldDB" id="A0A9Q0TT73"/>
<evidence type="ECO:0000256" key="3">
    <source>
        <dbReference type="ARBA" id="ARBA00022722"/>
    </source>
</evidence>
<evidence type="ECO:0000256" key="7">
    <source>
        <dbReference type="ARBA" id="ARBA00022833"/>
    </source>
</evidence>
<reference evidence="8" key="1">
    <citation type="submission" date="2022-11" db="EMBL/GenBank/DDBJ databases">
        <authorList>
            <person name="Hyden B.L."/>
            <person name="Feng K."/>
            <person name="Yates T."/>
            <person name="Jawdy S."/>
            <person name="Smart L.B."/>
            <person name="Muchero W."/>
        </authorList>
    </citation>
    <scope>NUCLEOTIDE SEQUENCE</scope>
    <source>
        <tissue evidence="8">Shoot tip</tissue>
    </source>
</reference>
<keyword evidence="7" id="KW-0862">Zinc</keyword>